<proteinExistence type="predicted"/>
<gene>
    <name evidence="1" type="ORF">RPERSI_LOCUS4939</name>
</gene>
<protein>
    <submittedName>
        <fullName evidence="1">36038_t:CDS:1</fullName>
    </submittedName>
</protein>
<name>A0ACA9M7X1_9GLOM</name>
<organism evidence="1 2">
    <name type="scientific">Racocetra persica</name>
    <dbReference type="NCBI Taxonomy" id="160502"/>
    <lineage>
        <taxon>Eukaryota</taxon>
        <taxon>Fungi</taxon>
        <taxon>Fungi incertae sedis</taxon>
        <taxon>Mucoromycota</taxon>
        <taxon>Glomeromycotina</taxon>
        <taxon>Glomeromycetes</taxon>
        <taxon>Diversisporales</taxon>
        <taxon>Gigasporaceae</taxon>
        <taxon>Racocetra</taxon>
    </lineage>
</organism>
<evidence type="ECO:0000313" key="2">
    <source>
        <dbReference type="Proteomes" id="UP000789920"/>
    </source>
</evidence>
<feature type="non-terminal residue" evidence="1">
    <location>
        <position position="1"/>
    </location>
</feature>
<evidence type="ECO:0000313" key="1">
    <source>
        <dbReference type="EMBL" id="CAG8575860.1"/>
    </source>
</evidence>
<accession>A0ACA9M7X1</accession>
<reference evidence="1" key="1">
    <citation type="submission" date="2021-06" db="EMBL/GenBank/DDBJ databases">
        <authorList>
            <person name="Kallberg Y."/>
            <person name="Tangrot J."/>
            <person name="Rosling A."/>
        </authorList>
    </citation>
    <scope>NUCLEOTIDE SEQUENCE</scope>
    <source>
        <strain evidence="1">MA461A</strain>
    </source>
</reference>
<sequence>VLCPPIQYKPELDQMNAAQSGAMAKNLDHEVEYLLQQIEKEPDEIRNSWKFLNIFIGPNDLCLKCMNNNPKEDKAFESYVYDALEKIRTNIPNVIVNIVGNFNVSQIYKITRGQTGYCKKLGIFPNFECKCAFFDGPEGDKKRQRMDDLAHEYNIAINRIVQYYVDHPSDNFAVVFQPFDVDFMSFPIDTLSCADCFHPSLKLHRFSAKFLWNNFIIPSKYRYVPVKWDASKKIRCWNDDDRIATF</sequence>
<dbReference type="Proteomes" id="UP000789920">
    <property type="component" value="Unassembled WGS sequence"/>
</dbReference>
<keyword evidence="2" id="KW-1185">Reference proteome</keyword>
<dbReference type="EMBL" id="CAJVQC010007159">
    <property type="protein sequence ID" value="CAG8575860.1"/>
    <property type="molecule type" value="Genomic_DNA"/>
</dbReference>
<comment type="caution">
    <text evidence="1">The sequence shown here is derived from an EMBL/GenBank/DDBJ whole genome shotgun (WGS) entry which is preliminary data.</text>
</comment>